<protein>
    <submittedName>
        <fullName evidence="3">GDP-mannose 4,6-dehydratase</fullName>
        <ecNumber evidence="3">4.2.1.47</ecNumber>
    </submittedName>
</protein>
<keyword evidence="3" id="KW-0456">Lyase</keyword>
<dbReference type="PANTHER" id="PTHR43574">
    <property type="entry name" value="EPIMERASE-RELATED"/>
    <property type="match status" value="1"/>
</dbReference>
<feature type="domain" description="NAD-dependent epimerase/dehydratase" evidence="2">
    <location>
        <begin position="3"/>
        <end position="241"/>
    </location>
</feature>
<dbReference type="AlphaFoldDB" id="A0AAU0MG42"/>
<proteinExistence type="predicted"/>
<dbReference type="Gene3D" id="3.40.50.720">
    <property type="entry name" value="NAD(P)-binding Rossmann-like Domain"/>
    <property type="match status" value="1"/>
</dbReference>
<dbReference type="Proteomes" id="UP001329313">
    <property type="component" value="Chromosome"/>
</dbReference>
<dbReference type="KEGG" id="mliy:RYJ27_08800"/>
<evidence type="ECO:0000313" key="4">
    <source>
        <dbReference type="Proteomes" id="UP001329313"/>
    </source>
</evidence>
<name>A0AAU0MG42_9MICO</name>
<dbReference type="RefSeq" id="WP_330169948.1">
    <property type="nucleotide sequence ID" value="NZ_CP137080.1"/>
</dbReference>
<dbReference type="SUPFAM" id="SSF51735">
    <property type="entry name" value="NAD(P)-binding Rossmann-fold domains"/>
    <property type="match status" value="1"/>
</dbReference>
<dbReference type="EMBL" id="CP137080">
    <property type="protein sequence ID" value="WOQ68807.1"/>
    <property type="molecule type" value="Genomic_DNA"/>
</dbReference>
<evidence type="ECO:0000256" key="1">
    <source>
        <dbReference type="ARBA" id="ARBA00023027"/>
    </source>
</evidence>
<gene>
    <name evidence="3" type="ORF">RYJ27_08800</name>
</gene>
<keyword evidence="1" id="KW-0520">NAD</keyword>
<reference evidence="3 4" key="1">
    <citation type="submission" date="2023-10" db="EMBL/GenBank/DDBJ databases">
        <title>Y20.</title>
        <authorList>
            <person name="Zhang G."/>
            <person name="Ding Y."/>
        </authorList>
    </citation>
    <scope>NUCLEOTIDE SEQUENCE [LARGE SCALE GENOMIC DNA]</scope>
    <source>
        <strain evidence="3 4">Y20</strain>
    </source>
</reference>
<dbReference type="InterPro" id="IPR036291">
    <property type="entry name" value="NAD(P)-bd_dom_sf"/>
</dbReference>
<dbReference type="EC" id="4.2.1.47" evidence="3"/>
<dbReference type="InterPro" id="IPR001509">
    <property type="entry name" value="Epimerase_deHydtase"/>
</dbReference>
<evidence type="ECO:0000259" key="2">
    <source>
        <dbReference type="Pfam" id="PF01370"/>
    </source>
</evidence>
<keyword evidence="4" id="KW-1185">Reference proteome</keyword>
<dbReference type="PRINTS" id="PR01713">
    <property type="entry name" value="NUCEPIMERASE"/>
</dbReference>
<organism evidence="3 4">
    <name type="scientific">Microbacterium limosum</name>
    <dbReference type="NCBI Taxonomy" id="3079935"/>
    <lineage>
        <taxon>Bacteria</taxon>
        <taxon>Bacillati</taxon>
        <taxon>Actinomycetota</taxon>
        <taxon>Actinomycetes</taxon>
        <taxon>Micrococcales</taxon>
        <taxon>Microbacteriaceae</taxon>
        <taxon>Microbacterium</taxon>
    </lineage>
</organism>
<sequence>MTALVTGAAGFIGSTLVRSLTSRGITVRGVDNFDSYYDPSLKERNAASLGHPDFTLVRADLSKDRLEDVLEGVSVIYHLAGRPGVRGSWGRDFDFYTAANITATQRLLEYATASARPPRIVYASSSSVYGDAEIYPTHETARPSPRSPYGVTKLAGEHLCSLYAANFGVPTVALRFFTVYGPRQRPDMAFTRFLRAALTREPVPLYGSGEQVRDFTYVGDIVRAIAAAGEADVPAGSVLNVSGGGSHSVNEVLDVIERLVGTNVPVDRRARADGDVMRTGADTRSITELLGWRPRVSLEDGLAAQLAWVREAVSNGSLAAV</sequence>
<dbReference type="GO" id="GO:0008446">
    <property type="term" value="F:GDP-mannose 4,6-dehydratase activity"/>
    <property type="evidence" value="ECO:0007669"/>
    <property type="project" value="UniProtKB-EC"/>
</dbReference>
<dbReference type="Pfam" id="PF01370">
    <property type="entry name" value="Epimerase"/>
    <property type="match status" value="1"/>
</dbReference>
<accession>A0AAU0MG42</accession>
<evidence type="ECO:0000313" key="3">
    <source>
        <dbReference type="EMBL" id="WOQ68807.1"/>
    </source>
</evidence>